<name>A0AAW9RBL9_9GAMM</name>
<dbReference type="RefSeq" id="WP_354694293.1">
    <property type="nucleotide sequence ID" value="NZ_JAZHOG010000003.1"/>
</dbReference>
<evidence type="ECO:0000313" key="4">
    <source>
        <dbReference type="Proteomes" id="UP001359886"/>
    </source>
</evidence>
<feature type="compositionally biased region" description="Acidic residues" evidence="1">
    <location>
        <begin position="68"/>
        <end position="92"/>
    </location>
</feature>
<evidence type="ECO:0000256" key="1">
    <source>
        <dbReference type="SAM" id="MobiDB-lite"/>
    </source>
</evidence>
<dbReference type="AlphaFoldDB" id="A0AAW9RBL9"/>
<dbReference type="InterPro" id="IPR021834">
    <property type="entry name" value="DUF3426"/>
</dbReference>
<keyword evidence="2" id="KW-0812">Transmembrane</keyword>
<reference evidence="3 4" key="1">
    <citation type="submission" date="2024-02" db="EMBL/GenBank/DDBJ databases">
        <title>A novel Wenzhouxiangellaceae bacterium, isolated from coastal sediments.</title>
        <authorList>
            <person name="Du Z.-J."/>
            <person name="Ye Y.-Q."/>
            <person name="Zhang X.-Y."/>
        </authorList>
    </citation>
    <scope>NUCLEOTIDE SEQUENCE [LARGE SCALE GENOMIC DNA]</scope>
    <source>
        <strain evidence="3 4">CH-27</strain>
    </source>
</reference>
<sequence length="252" mass="27265">MFTRCQGCHTVHPVNAALLASGRGRYRCGKCRKVNNAFESLFDVWPDAGEQPPAASGMPELGTPIDLDAPDENDDSDDGPGDGDEDPGDEAADTSRRLFRVVWITAALVLVLIVGLNVASYFGMSPAEHPAVISALERSGLVEPPPRPAFRDPALIEIVNREMISHPVRSDVLVLNATIVNRAGRAQPYPEIAIALLDFDNQPILEQRFSPDDYLTSTAAQNSDMTPEAFVGLSLEIEDPGVEAVGFEITFH</sequence>
<dbReference type="Proteomes" id="UP001359886">
    <property type="component" value="Unassembled WGS sequence"/>
</dbReference>
<keyword evidence="2" id="KW-0472">Membrane</keyword>
<feature type="region of interest" description="Disordered" evidence="1">
    <location>
        <begin position="49"/>
        <end position="92"/>
    </location>
</feature>
<keyword evidence="4" id="KW-1185">Reference proteome</keyword>
<comment type="caution">
    <text evidence="3">The sequence shown here is derived from an EMBL/GenBank/DDBJ whole genome shotgun (WGS) entry which is preliminary data.</text>
</comment>
<gene>
    <name evidence="3" type="ORF">V3330_04990</name>
</gene>
<dbReference type="Pfam" id="PF11906">
    <property type="entry name" value="DUF3426"/>
    <property type="match status" value="1"/>
</dbReference>
<organism evidence="3 4">
    <name type="scientific">Elongatibacter sediminis</name>
    <dbReference type="NCBI Taxonomy" id="3119006"/>
    <lineage>
        <taxon>Bacteria</taxon>
        <taxon>Pseudomonadati</taxon>
        <taxon>Pseudomonadota</taxon>
        <taxon>Gammaproteobacteria</taxon>
        <taxon>Chromatiales</taxon>
        <taxon>Wenzhouxiangellaceae</taxon>
        <taxon>Elongatibacter</taxon>
    </lineage>
</organism>
<accession>A0AAW9RBL9</accession>
<dbReference type="EMBL" id="JAZHOG010000003">
    <property type="protein sequence ID" value="MEJ8566971.1"/>
    <property type="molecule type" value="Genomic_DNA"/>
</dbReference>
<protein>
    <submittedName>
        <fullName evidence="3">Zinc-ribbon and DUF3426 domain-containing protein</fullName>
    </submittedName>
</protein>
<keyword evidence="2" id="KW-1133">Transmembrane helix</keyword>
<evidence type="ECO:0000313" key="3">
    <source>
        <dbReference type="EMBL" id="MEJ8566971.1"/>
    </source>
</evidence>
<feature type="transmembrane region" description="Helical" evidence="2">
    <location>
        <begin position="101"/>
        <end position="124"/>
    </location>
</feature>
<proteinExistence type="predicted"/>
<evidence type="ECO:0000256" key="2">
    <source>
        <dbReference type="SAM" id="Phobius"/>
    </source>
</evidence>